<organism evidence="2 3">
    <name type="scientific">Hyaloscypha variabilis (strain UAMH 11265 / GT02V1 / F)</name>
    <name type="common">Meliniomyces variabilis</name>
    <dbReference type="NCBI Taxonomy" id="1149755"/>
    <lineage>
        <taxon>Eukaryota</taxon>
        <taxon>Fungi</taxon>
        <taxon>Dikarya</taxon>
        <taxon>Ascomycota</taxon>
        <taxon>Pezizomycotina</taxon>
        <taxon>Leotiomycetes</taxon>
        <taxon>Helotiales</taxon>
        <taxon>Hyaloscyphaceae</taxon>
        <taxon>Hyaloscypha</taxon>
        <taxon>Hyaloscypha variabilis</taxon>
    </lineage>
</organism>
<dbReference type="InterPro" id="IPR051678">
    <property type="entry name" value="AGP_Transferase"/>
</dbReference>
<keyword evidence="2" id="KW-0808">Transferase</keyword>
<dbReference type="Pfam" id="PF01636">
    <property type="entry name" value="APH"/>
    <property type="match status" value="1"/>
</dbReference>
<dbReference type="PANTHER" id="PTHR21310">
    <property type="entry name" value="AMINOGLYCOSIDE PHOSPHOTRANSFERASE-RELATED-RELATED"/>
    <property type="match status" value="1"/>
</dbReference>
<dbReference type="AlphaFoldDB" id="A0A2J6R468"/>
<protein>
    <submittedName>
        <fullName evidence="2">Phosphotransferase enzyme family protein</fullName>
    </submittedName>
</protein>
<evidence type="ECO:0000313" key="2">
    <source>
        <dbReference type="EMBL" id="PMD33308.1"/>
    </source>
</evidence>
<dbReference type="Gene3D" id="3.90.1200.10">
    <property type="match status" value="1"/>
</dbReference>
<sequence length="279" mass="32110">MDFLDSSFFQSTRPSQRLPTPAEVRALSEVKNSRPPPVIIEHLNLLVKFGPRVNVAEAQCLWLIRTILGDEVPVPEVYGWRVDGLEVFIYMQLVRGVTLKSRWEHLNALEKTSVCGQLCRMITSLRQIKQEPPDQFIGSVNCQAPQDIIFQNMPVDGPFSGVKPFNDWFSSLPQRFLADYQKFQDPMRLLLPDDGAITFTHADLHEENILISQHGPPQILAIIDWGQSGWYPDYWEYCKAAYTCMYSGEWRMQWIPMFLAPRLDEHEAFSEYVMAIGAL</sequence>
<dbReference type="OrthoDB" id="5404599at2759"/>
<dbReference type="GO" id="GO:0016740">
    <property type="term" value="F:transferase activity"/>
    <property type="evidence" value="ECO:0007669"/>
    <property type="project" value="UniProtKB-KW"/>
</dbReference>
<evidence type="ECO:0000313" key="3">
    <source>
        <dbReference type="Proteomes" id="UP000235786"/>
    </source>
</evidence>
<keyword evidence="3" id="KW-1185">Reference proteome</keyword>
<evidence type="ECO:0000259" key="1">
    <source>
        <dbReference type="Pfam" id="PF01636"/>
    </source>
</evidence>
<reference evidence="2 3" key="1">
    <citation type="submission" date="2016-04" db="EMBL/GenBank/DDBJ databases">
        <title>A degradative enzymes factory behind the ericoid mycorrhizal symbiosis.</title>
        <authorList>
            <consortium name="DOE Joint Genome Institute"/>
            <person name="Martino E."/>
            <person name="Morin E."/>
            <person name="Grelet G."/>
            <person name="Kuo A."/>
            <person name="Kohler A."/>
            <person name="Daghino S."/>
            <person name="Barry K."/>
            <person name="Choi C."/>
            <person name="Cichocki N."/>
            <person name="Clum A."/>
            <person name="Copeland A."/>
            <person name="Hainaut M."/>
            <person name="Haridas S."/>
            <person name="Labutti K."/>
            <person name="Lindquist E."/>
            <person name="Lipzen A."/>
            <person name="Khouja H.-R."/>
            <person name="Murat C."/>
            <person name="Ohm R."/>
            <person name="Olson A."/>
            <person name="Spatafora J."/>
            <person name="Veneault-Fourrey C."/>
            <person name="Henrissat B."/>
            <person name="Grigoriev I."/>
            <person name="Martin F."/>
            <person name="Perotto S."/>
        </authorList>
    </citation>
    <scope>NUCLEOTIDE SEQUENCE [LARGE SCALE GENOMIC DNA]</scope>
    <source>
        <strain evidence="2 3">F</strain>
    </source>
</reference>
<feature type="domain" description="Aminoglycoside phosphotransferase" evidence="1">
    <location>
        <begin position="69"/>
        <end position="260"/>
    </location>
</feature>
<name>A0A2J6R468_HYAVF</name>
<proteinExistence type="predicted"/>
<dbReference type="STRING" id="1149755.A0A2J6R468"/>
<gene>
    <name evidence="2" type="ORF">L207DRAFT_439196</name>
</gene>
<dbReference type="InterPro" id="IPR011009">
    <property type="entry name" value="Kinase-like_dom_sf"/>
</dbReference>
<dbReference type="SUPFAM" id="SSF56112">
    <property type="entry name" value="Protein kinase-like (PK-like)"/>
    <property type="match status" value="1"/>
</dbReference>
<dbReference type="Proteomes" id="UP000235786">
    <property type="component" value="Unassembled WGS sequence"/>
</dbReference>
<dbReference type="PANTHER" id="PTHR21310:SF54">
    <property type="entry name" value="AMINOGLYCOSIDE PHOSPHOTRANSFERASE DOMAIN-CONTAINING PROTEIN"/>
    <property type="match status" value="1"/>
</dbReference>
<dbReference type="InterPro" id="IPR002575">
    <property type="entry name" value="Aminoglycoside_PTrfase"/>
</dbReference>
<dbReference type="EMBL" id="KZ613956">
    <property type="protein sequence ID" value="PMD33308.1"/>
    <property type="molecule type" value="Genomic_DNA"/>
</dbReference>
<accession>A0A2J6R468</accession>